<name>A0A2T9JSG6_9CAUL</name>
<accession>A0A2T9JSG6</accession>
<dbReference type="InterPro" id="IPR013024">
    <property type="entry name" value="GGCT-like"/>
</dbReference>
<dbReference type="InterPro" id="IPR036568">
    <property type="entry name" value="GGCT-like_sf"/>
</dbReference>
<evidence type="ECO:0000313" key="2">
    <source>
        <dbReference type="EMBL" id="PVM86638.1"/>
    </source>
</evidence>
<evidence type="ECO:0000313" key="3">
    <source>
        <dbReference type="Proteomes" id="UP000244913"/>
    </source>
</evidence>
<gene>
    <name evidence="2" type="ORF">DDF65_05950</name>
</gene>
<dbReference type="InterPro" id="IPR050383">
    <property type="entry name" value="GlyoxalaseI/FosfomycinResist"/>
</dbReference>
<dbReference type="EMBL" id="QDKP01000015">
    <property type="protein sequence ID" value="PVM86638.1"/>
    <property type="molecule type" value="Genomic_DNA"/>
</dbReference>
<dbReference type="Gene3D" id="3.10.490.10">
    <property type="entry name" value="Gamma-glutamyl cyclotransferase-like"/>
    <property type="match status" value="1"/>
</dbReference>
<organism evidence="2 3">
    <name type="scientific">Caulobacter radicis</name>
    <dbReference type="NCBI Taxonomy" id="2172650"/>
    <lineage>
        <taxon>Bacteria</taxon>
        <taxon>Pseudomonadati</taxon>
        <taxon>Pseudomonadota</taxon>
        <taxon>Alphaproteobacteria</taxon>
        <taxon>Caulobacterales</taxon>
        <taxon>Caulobacteraceae</taxon>
        <taxon>Caulobacter</taxon>
    </lineage>
</organism>
<dbReference type="Pfam" id="PF00903">
    <property type="entry name" value="Glyoxalase"/>
    <property type="match status" value="1"/>
</dbReference>
<dbReference type="PROSITE" id="PS51819">
    <property type="entry name" value="VOC"/>
    <property type="match status" value="1"/>
</dbReference>
<evidence type="ECO:0000259" key="1">
    <source>
        <dbReference type="PROSITE" id="PS51819"/>
    </source>
</evidence>
<dbReference type="AlphaFoldDB" id="A0A2T9JSG6"/>
<protein>
    <recommendedName>
        <fullName evidence="1">VOC domain-containing protein</fullName>
    </recommendedName>
</protein>
<reference evidence="2 3" key="1">
    <citation type="submission" date="2018-04" db="EMBL/GenBank/DDBJ databases">
        <title>The genome sequence of Caulobacter sp. 736.</title>
        <authorList>
            <person name="Gao J."/>
            <person name="Sun J."/>
        </authorList>
    </citation>
    <scope>NUCLEOTIDE SEQUENCE [LARGE SCALE GENOMIC DNA]</scope>
    <source>
        <strain evidence="2 3">736</strain>
    </source>
</reference>
<dbReference type="InterPro" id="IPR009288">
    <property type="entry name" value="AIG2-like_dom"/>
</dbReference>
<comment type="caution">
    <text evidence="2">The sequence shown here is derived from an EMBL/GenBank/DDBJ whole genome shotgun (WGS) entry which is preliminary data.</text>
</comment>
<dbReference type="Pfam" id="PF06094">
    <property type="entry name" value="GGACT"/>
    <property type="match status" value="1"/>
</dbReference>
<feature type="domain" description="VOC" evidence="1">
    <location>
        <begin position="6"/>
        <end position="126"/>
    </location>
</feature>
<dbReference type="Gene3D" id="3.10.180.10">
    <property type="entry name" value="2,3-Dihydroxybiphenyl 1,2-Dioxygenase, domain 1"/>
    <property type="match status" value="1"/>
</dbReference>
<proteinExistence type="predicted"/>
<dbReference type="PANTHER" id="PTHR21366">
    <property type="entry name" value="GLYOXALASE FAMILY PROTEIN"/>
    <property type="match status" value="1"/>
</dbReference>
<dbReference type="Proteomes" id="UP000244913">
    <property type="component" value="Unassembled WGS sequence"/>
</dbReference>
<dbReference type="SUPFAM" id="SSF54593">
    <property type="entry name" value="Glyoxalase/Bleomycin resistance protein/Dihydroxybiphenyl dioxygenase"/>
    <property type="match status" value="1"/>
</dbReference>
<dbReference type="CDD" id="cd07253">
    <property type="entry name" value="GLOD5"/>
    <property type="match status" value="1"/>
</dbReference>
<dbReference type="CDD" id="cd06661">
    <property type="entry name" value="GGCT_like"/>
    <property type="match status" value="1"/>
</dbReference>
<dbReference type="RefSeq" id="WP_116565484.1">
    <property type="nucleotide sequence ID" value="NZ_QDKP01000015.1"/>
</dbReference>
<keyword evidence="3" id="KW-1185">Reference proteome</keyword>
<dbReference type="InterPro" id="IPR004360">
    <property type="entry name" value="Glyas_Fos-R_dOase_dom"/>
</dbReference>
<sequence>MIQIDRLDHFVLTVASVEASAAFYERVLGAERVTTPGKPTAVRFGRWKINLHPADAPFTPKAARTIAGAGDFCLITRQPLDTVVAHLAACDVAVELGPVDRNGALGPMTSVYFRDPDQNLIEISRYADRPVQRLAVYGSLAPGRPNHHHLAPLGGTWTSGVVRGRLVAEGWGAAIGFPGLAPDPKGEAIAVQVLESDALEAHWSRLDAFEGAGYRRVSLTVETEAGSVEAWIYVLA</sequence>
<dbReference type="PANTHER" id="PTHR21366:SF14">
    <property type="entry name" value="GLYOXALASE DOMAIN-CONTAINING PROTEIN 5"/>
    <property type="match status" value="1"/>
</dbReference>
<dbReference type="InterPro" id="IPR029068">
    <property type="entry name" value="Glyas_Bleomycin-R_OHBP_Dase"/>
</dbReference>
<dbReference type="SUPFAM" id="SSF110857">
    <property type="entry name" value="Gamma-glutamyl cyclotransferase-like"/>
    <property type="match status" value="1"/>
</dbReference>
<dbReference type="InterPro" id="IPR037523">
    <property type="entry name" value="VOC_core"/>
</dbReference>